<dbReference type="PANTHER" id="PTHR33116:SF84">
    <property type="entry name" value="RNA-DIRECTED DNA POLYMERASE"/>
    <property type="match status" value="1"/>
</dbReference>
<evidence type="ECO:0000259" key="1">
    <source>
        <dbReference type="Pfam" id="PF13966"/>
    </source>
</evidence>
<dbReference type="KEGG" id="rsz:130510431"/>
<proteinExistence type="predicted"/>
<evidence type="ECO:0000313" key="2">
    <source>
        <dbReference type="Proteomes" id="UP000504610"/>
    </source>
</evidence>
<protein>
    <submittedName>
        <fullName evidence="3">Uncharacterized protein LOC130510431</fullName>
    </submittedName>
</protein>
<dbReference type="InterPro" id="IPR026960">
    <property type="entry name" value="RVT-Znf"/>
</dbReference>
<sequence length="216" mass="25195">MIACINSVPAPTEDAANDRRLWRHGEEDYKPDFSSKATWEQLCDHHQQPTWCKAVWFLQSVPRFAFITWLAFHDRLSTGTRSRAWGCVQPCLLCGEPDEICDHLFFACPYSFTVWIDLVGFLLGSRVNPDWNITIESLLSSRRKEMDTCLLKLALQATIHSIWREQNSRRHQGSPLSTSQLVRYIDKTIKNRITSLRKRKPSFYGDMMQRWLSRAS</sequence>
<dbReference type="GeneID" id="130510431"/>
<reference evidence="2" key="1">
    <citation type="journal article" date="2019" name="Database">
        <title>The radish genome database (RadishGD): an integrated information resource for radish genomics.</title>
        <authorList>
            <person name="Yu H.J."/>
            <person name="Baek S."/>
            <person name="Lee Y.J."/>
            <person name="Cho A."/>
            <person name="Mun J.H."/>
        </authorList>
    </citation>
    <scope>NUCLEOTIDE SEQUENCE [LARGE SCALE GENOMIC DNA]</scope>
    <source>
        <strain evidence="2">cv. WK10039</strain>
    </source>
</reference>
<dbReference type="PANTHER" id="PTHR33116">
    <property type="entry name" value="REVERSE TRANSCRIPTASE ZINC-BINDING DOMAIN-CONTAINING PROTEIN-RELATED-RELATED"/>
    <property type="match status" value="1"/>
</dbReference>
<dbReference type="AlphaFoldDB" id="A0A9W3DFM7"/>
<keyword evidence="2" id="KW-1185">Reference proteome</keyword>
<dbReference type="OrthoDB" id="1938625at2759"/>
<dbReference type="RefSeq" id="XP_056862712.1">
    <property type="nucleotide sequence ID" value="XM_057006732.1"/>
</dbReference>
<accession>A0A9W3DFM7</accession>
<name>A0A9W3DFM7_RAPSA</name>
<dbReference type="Proteomes" id="UP000504610">
    <property type="component" value="Chromosome 4"/>
</dbReference>
<dbReference type="Pfam" id="PF13966">
    <property type="entry name" value="zf-RVT"/>
    <property type="match status" value="1"/>
</dbReference>
<gene>
    <name evidence="3" type="primary">LOC130510431</name>
</gene>
<reference evidence="3" key="2">
    <citation type="submission" date="2025-08" db="UniProtKB">
        <authorList>
            <consortium name="RefSeq"/>
        </authorList>
    </citation>
    <scope>IDENTIFICATION</scope>
    <source>
        <tissue evidence="3">Leaf</tissue>
    </source>
</reference>
<organism evidence="2 3">
    <name type="scientific">Raphanus sativus</name>
    <name type="common">Radish</name>
    <name type="synonym">Raphanus raphanistrum var. sativus</name>
    <dbReference type="NCBI Taxonomy" id="3726"/>
    <lineage>
        <taxon>Eukaryota</taxon>
        <taxon>Viridiplantae</taxon>
        <taxon>Streptophyta</taxon>
        <taxon>Embryophyta</taxon>
        <taxon>Tracheophyta</taxon>
        <taxon>Spermatophyta</taxon>
        <taxon>Magnoliopsida</taxon>
        <taxon>eudicotyledons</taxon>
        <taxon>Gunneridae</taxon>
        <taxon>Pentapetalae</taxon>
        <taxon>rosids</taxon>
        <taxon>malvids</taxon>
        <taxon>Brassicales</taxon>
        <taxon>Brassicaceae</taxon>
        <taxon>Brassiceae</taxon>
        <taxon>Raphanus</taxon>
    </lineage>
</organism>
<feature type="domain" description="Reverse transcriptase zinc-binding" evidence="1">
    <location>
        <begin position="33"/>
        <end position="115"/>
    </location>
</feature>
<evidence type="ECO:0000313" key="3">
    <source>
        <dbReference type="RefSeq" id="XP_056862712.1"/>
    </source>
</evidence>